<dbReference type="PROSITE" id="PS50231">
    <property type="entry name" value="RICIN_B_LECTIN"/>
    <property type="match status" value="1"/>
</dbReference>
<dbReference type="SUPFAM" id="SSF50370">
    <property type="entry name" value="Ricin B-like lectins"/>
    <property type="match status" value="1"/>
</dbReference>
<feature type="compositionally biased region" description="Basic and acidic residues" evidence="1">
    <location>
        <begin position="596"/>
        <end position="605"/>
    </location>
</feature>
<gene>
    <name evidence="3" type="ORF">M4V62_02600</name>
</gene>
<dbReference type="InterPro" id="IPR035992">
    <property type="entry name" value="Ricin_B-like_lectins"/>
</dbReference>
<feature type="compositionally biased region" description="Low complexity" evidence="1">
    <location>
        <begin position="506"/>
        <end position="516"/>
    </location>
</feature>
<feature type="compositionally biased region" description="Gly residues" evidence="1">
    <location>
        <begin position="271"/>
        <end position="283"/>
    </location>
</feature>
<reference evidence="3 4" key="1">
    <citation type="submission" date="2022-05" db="EMBL/GenBank/DDBJ databases">
        <authorList>
            <person name="Zhou X."/>
            <person name="Li K."/>
            <person name="Man Y."/>
        </authorList>
    </citation>
    <scope>NUCLEOTIDE SEQUENCE [LARGE SCALE GENOMIC DNA]</scope>
    <source>
        <strain evidence="3 4">MS405</strain>
    </source>
</reference>
<dbReference type="Proteomes" id="UP000829992">
    <property type="component" value="Chromosome"/>
</dbReference>
<dbReference type="Gene3D" id="2.80.10.50">
    <property type="match status" value="1"/>
</dbReference>
<organism evidence="3 4">
    <name type="scientific">Streptomyces durmitorensis</name>
    <dbReference type="NCBI Taxonomy" id="319947"/>
    <lineage>
        <taxon>Bacteria</taxon>
        <taxon>Bacillati</taxon>
        <taxon>Actinomycetota</taxon>
        <taxon>Actinomycetes</taxon>
        <taxon>Kitasatosporales</taxon>
        <taxon>Streptomycetaceae</taxon>
        <taxon>Streptomyces</taxon>
    </lineage>
</organism>
<protein>
    <submittedName>
        <fullName evidence="3">RICIN domain-containing protein</fullName>
    </submittedName>
</protein>
<feature type="compositionally biased region" description="Pro residues" evidence="1">
    <location>
        <begin position="358"/>
        <end position="368"/>
    </location>
</feature>
<evidence type="ECO:0000259" key="2">
    <source>
        <dbReference type="Pfam" id="PF00652"/>
    </source>
</evidence>
<feature type="region of interest" description="Disordered" evidence="1">
    <location>
        <begin position="501"/>
        <end position="665"/>
    </location>
</feature>
<dbReference type="InterPro" id="IPR000772">
    <property type="entry name" value="Ricin_B_lectin"/>
</dbReference>
<feature type="domain" description="Ricin B lectin" evidence="2">
    <location>
        <begin position="378"/>
        <end position="503"/>
    </location>
</feature>
<evidence type="ECO:0000313" key="4">
    <source>
        <dbReference type="Proteomes" id="UP000829992"/>
    </source>
</evidence>
<dbReference type="Pfam" id="PF00652">
    <property type="entry name" value="Ricin_B_lectin"/>
    <property type="match status" value="1"/>
</dbReference>
<feature type="compositionally biased region" description="Basic and acidic residues" evidence="1">
    <location>
        <begin position="556"/>
        <end position="586"/>
    </location>
</feature>
<proteinExistence type="predicted"/>
<keyword evidence="4" id="KW-1185">Reference proteome</keyword>
<dbReference type="RefSeq" id="WP_249585552.1">
    <property type="nucleotide sequence ID" value="NZ_BAAAQL010000045.1"/>
</dbReference>
<evidence type="ECO:0000256" key="1">
    <source>
        <dbReference type="SAM" id="MobiDB-lite"/>
    </source>
</evidence>
<dbReference type="EMBL" id="CP097289">
    <property type="protein sequence ID" value="UQT54054.1"/>
    <property type="molecule type" value="Genomic_DNA"/>
</dbReference>
<accession>A0ABY4PMG2</accession>
<feature type="region of interest" description="Disordered" evidence="1">
    <location>
        <begin position="332"/>
        <end position="378"/>
    </location>
</feature>
<feature type="region of interest" description="Disordered" evidence="1">
    <location>
        <begin position="258"/>
        <end position="299"/>
    </location>
</feature>
<evidence type="ECO:0000313" key="3">
    <source>
        <dbReference type="EMBL" id="UQT54054.1"/>
    </source>
</evidence>
<sequence length="665" mass="69722">MSHAESDMSLAARLRGRTEEESDQPVALLLARHWQSAHDYSAICLATWASSASMVAAASFHQVLGHMARGEPGGALRPLLLVTVRETVRGWCVDDRISALMPELRKPTGGRGMRAATSMTPTKRQLAARSFWALPGVAQCLLWHTAVEAEHISIPAGLSGLSADLAVDALEQAREQFRAGIVRAHRELAPTKECPLYNRLLDVTIRRGGALLPDVQHHLSECGHCRDVSDQLGLVESGLDTLLAEAVLGWGARRYLESRPGRGRPATRGGAAAGRGGRHSGSGGRHRPPSRIPLPGGALGPARTYSKALRTGAVLGSAALLATVLVAILSSGDGGSGGSVPPTDMAGSRETHPSADPEAPPAGSPPPTSAGYPDRSDQGRLRNVAAELCLDIRGGKARPGAETKLAECSDEADQQWSYAKNGLLSSVARPDLCLDSHANDGVVTLGRCVAPSDARADEVRYDLTVLGELLPRWHEGLAVTPASSRKGADVVVKVRDGSADQRWMLDTSTTSPSPDTRSIDGRSGPSVKAGPDRPHADGEVCAGPTCEPALPGEQRPGPRGDGKKGDGKKNVGEKNDGKKNDGEKGNGRRPSPDSTGHGDVHKRYAEVGCCDGSEPVPPDRPGDRLRSPAVRGGDLDGVPSREALTAREMPAAEPGRERGGVGLAP</sequence>
<name>A0ABY4PMG2_9ACTN</name>